<dbReference type="PANTHER" id="PTHR38160:SF1">
    <property type="entry name" value="ZINC FINGER CCCH DOMAIN-CONTAINING PROTEIN 40"/>
    <property type="match status" value="1"/>
</dbReference>
<dbReference type="AlphaFoldDB" id="A0A7N0TIQ0"/>
<dbReference type="EnsemblPlants" id="Kaladp0037s0490.1.v1.1">
    <property type="protein sequence ID" value="Kaladp0037s0490.1.v1.1"/>
    <property type="gene ID" value="Kaladp0037s0490.v1.1"/>
</dbReference>
<proteinExistence type="predicted"/>
<name>A0A7N0TIQ0_KALFE</name>
<organism evidence="2 3">
    <name type="scientific">Kalanchoe fedtschenkoi</name>
    <name type="common">Lavender scallops</name>
    <name type="synonym">South American air plant</name>
    <dbReference type="NCBI Taxonomy" id="63787"/>
    <lineage>
        <taxon>Eukaryota</taxon>
        <taxon>Viridiplantae</taxon>
        <taxon>Streptophyta</taxon>
        <taxon>Embryophyta</taxon>
        <taxon>Tracheophyta</taxon>
        <taxon>Spermatophyta</taxon>
        <taxon>Magnoliopsida</taxon>
        <taxon>eudicotyledons</taxon>
        <taxon>Gunneridae</taxon>
        <taxon>Pentapetalae</taxon>
        <taxon>Saxifragales</taxon>
        <taxon>Crassulaceae</taxon>
        <taxon>Kalanchoe</taxon>
    </lineage>
</organism>
<feature type="compositionally biased region" description="Basic and acidic residues" evidence="1">
    <location>
        <begin position="138"/>
        <end position="148"/>
    </location>
</feature>
<accession>A0A7N0TIQ0</accession>
<evidence type="ECO:0000313" key="3">
    <source>
        <dbReference type="Proteomes" id="UP000594263"/>
    </source>
</evidence>
<feature type="compositionally biased region" description="Polar residues" evidence="1">
    <location>
        <begin position="324"/>
        <end position="337"/>
    </location>
</feature>
<feature type="region of interest" description="Disordered" evidence="1">
    <location>
        <begin position="413"/>
        <end position="456"/>
    </location>
</feature>
<protein>
    <recommendedName>
        <fullName evidence="4">Zinc finger CCCH domain-containing protein 13</fullName>
    </recommendedName>
</protein>
<sequence>MFQIAPKKIQLPIHLYNIWRSTCYTSHLLCNVDGFLGYIECHCDNIIISYSLFQKLGIAKNSFYRIALHLFGPGERDRRGGDFRGRIDKWHSPPRRGWEGREQRAYIGHAPSTSLEKRSQRKRKFDHRELSGNARLSHPSDDRARDGSFRSSSSKNTINDELKQVQSDVSKLNAHKIQLQRFLEERDKEVDALSFRLKELEAELYEEREESHRLASKIKKFVKVHNRHSRIQDELKRSQARLHKLGVQLGSHTTSSAQGEDWTMNVLSEDEGGNQILNSGNGRGDIVSLSKRGVSIDLNIVPGPNSDASLFNEERHEVEAIRSGRNSQQKRQSSLANHESGADILKNGNSGGAYIDRKRAKVPSASIHFSKNQSSDTGHLLPSTGMAAHADDEGADLLAMEKAPAIESAIGANNHGSEHEVTDVQLPLPPPTQDNTSKNKSMEDAVDEETVHVDIV</sequence>
<evidence type="ECO:0008006" key="4">
    <source>
        <dbReference type="Google" id="ProtNLM"/>
    </source>
</evidence>
<dbReference type="PANTHER" id="PTHR38160">
    <property type="entry name" value="ZINC FINGER CCCH DOMAIN-CONTAINING PROTEIN 40"/>
    <property type="match status" value="1"/>
</dbReference>
<dbReference type="InterPro" id="IPR045868">
    <property type="entry name" value="Znf_C3H13/40"/>
</dbReference>
<keyword evidence="3" id="KW-1185">Reference proteome</keyword>
<dbReference type="Proteomes" id="UP000594263">
    <property type="component" value="Unplaced"/>
</dbReference>
<evidence type="ECO:0000313" key="2">
    <source>
        <dbReference type="EnsemblPlants" id="Kaladp0037s0490.1.v1.1"/>
    </source>
</evidence>
<evidence type="ECO:0000256" key="1">
    <source>
        <dbReference type="SAM" id="MobiDB-lite"/>
    </source>
</evidence>
<feature type="region of interest" description="Disordered" evidence="1">
    <location>
        <begin position="109"/>
        <end position="160"/>
    </location>
</feature>
<feature type="region of interest" description="Disordered" evidence="1">
    <location>
        <begin position="319"/>
        <end position="353"/>
    </location>
</feature>
<dbReference type="GO" id="GO:0046872">
    <property type="term" value="F:metal ion binding"/>
    <property type="evidence" value="ECO:0007669"/>
    <property type="project" value="InterPro"/>
</dbReference>
<reference evidence="2" key="1">
    <citation type="submission" date="2021-01" db="UniProtKB">
        <authorList>
            <consortium name="EnsemblPlants"/>
        </authorList>
    </citation>
    <scope>IDENTIFICATION</scope>
</reference>
<dbReference type="Gramene" id="Kaladp0037s0490.1.v1.1">
    <property type="protein sequence ID" value="Kaladp0037s0490.1.v1.1"/>
    <property type="gene ID" value="Kaladp0037s0490.v1.1"/>
</dbReference>